<dbReference type="GO" id="GO:0004550">
    <property type="term" value="F:nucleoside diphosphate kinase activity"/>
    <property type="evidence" value="ECO:0007669"/>
    <property type="project" value="UniProtKB-EC"/>
</dbReference>
<evidence type="ECO:0000259" key="7">
    <source>
        <dbReference type="SMART" id="SM00562"/>
    </source>
</evidence>
<gene>
    <name evidence="8" type="ORF">FKW44_025154</name>
</gene>
<reference evidence="9" key="1">
    <citation type="submission" date="2021-01" db="EMBL/GenBank/DDBJ databases">
        <title>Caligus Genome Assembly.</title>
        <authorList>
            <person name="Gallardo-Escarate C."/>
        </authorList>
    </citation>
    <scope>NUCLEOTIDE SEQUENCE [LARGE SCALE GENOMIC DNA]</scope>
</reference>
<keyword evidence="5 8" id="KW-0418">Kinase</keyword>
<dbReference type="InterPro" id="IPR034907">
    <property type="entry name" value="NDK-like_dom"/>
</dbReference>
<dbReference type="Pfam" id="PF00334">
    <property type="entry name" value="NDK"/>
    <property type="match status" value="1"/>
</dbReference>
<comment type="caution">
    <text evidence="6">Lacks conserved residue(s) required for the propagation of feature annotation.</text>
</comment>
<feature type="domain" description="Nucleoside diphosphate kinase-like" evidence="7">
    <location>
        <begin position="1"/>
        <end position="83"/>
    </location>
</feature>
<dbReference type="Proteomes" id="UP000595437">
    <property type="component" value="Chromosome 21"/>
</dbReference>
<dbReference type="SMART" id="SM00562">
    <property type="entry name" value="NDK"/>
    <property type="match status" value="1"/>
</dbReference>
<dbReference type="SUPFAM" id="SSF54919">
    <property type="entry name" value="Nucleoside diphosphate kinase, NDK"/>
    <property type="match status" value="1"/>
</dbReference>
<evidence type="ECO:0000256" key="3">
    <source>
        <dbReference type="ARBA" id="ARBA00012966"/>
    </source>
</evidence>
<dbReference type="PROSITE" id="PS51374">
    <property type="entry name" value="NDPK_LIKE"/>
    <property type="match status" value="1"/>
</dbReference>
<dbReference type="AlphaFoldDB" id="A0A7T8JTD0"/>
<protein>
    <recommendedName>
        <fullName evidence="3">nucleoside-diphosphate kinase</fullName>
        <ecNumber evidence="3">2.7.4.6</ecNumber>
    </recommendedName>
</protein>
<evidence type="ECO:0000256" key="2">
    <source>
        <dbReference type="ARBA" id="ARBA00008142"/>
    </source>
</evidence>
<dbReference type="Gene3D" id="3.30.70.141">
    <property type="entry name" value="Nucleoside diphosphate kinase-like domain"/>
    <property type="match status" value="1"/>
</dbReference>
<organism evidence="8 9">
    <name type="scientific">Caligus rogercresseyi</name>
    <name type="common">Sea louse</name>
    <dbReference type="NCBI Taxonomy" id="217165"/>
    <lineage>
        <taxon>Eukaryota</taxon>
        <taxon>Metazoa</taxon>
        <taxon>Ecdysozoa</taxon>
        <taxon>Arthropoda</taxon>
        <taxon>Crustacea</taxon>
        <taxon>Multicrustacea</taxon>
        <taxon>Hexanauplia</taxon>
        <taxon>Copepoda</taxon>
        <taxon>Siphonostomatoida</taxon>
        <taxon>Caligidae</taxon>
        <taxon>Caligus</taxon>
    </lineage>
</organism>
<dbReference type="EC" id="2.7.4.6" evidence="3"/>
<evidence type="ECO:0000256" key="5">
    <source>
        <dbReference type="ARBA" id="ARBA00022777"/>
    </source>
</evidence>
<dbReference type="InterPro" id="IPR036850">
    <property type="entry name" value="NDK-like_dom_sf"/>
</dbReference>
<dbReference type="OrthoDB" id="270127at2759"/>
<sequence>MIKPDGMARRLLGDTLTRLERKGFKLRALKMTKPSKDLIEAHYLEHKEKPFFGSMMEYISSAPLWLLCGKQRMLLNWAEDVLDSRTPRSHPVVQYVGIGALPYKEPEFMPLTRMWRQEEKSNYGFRS</sequence>
<evidence type="ECO:0000256" key="1">
    <source>
        <dbReference type="ARBA" id="ARBA00001946"/>
    </source>
</evidence>
<name>A0A7T8JTD0_CALRO</name>
<proteinExistence type="inferred from homology"/>
<evidence type="ECO:0000256" key="6">
    <source>
        <dbReference type="PROSITE-ProRule" id="PRU00706"/>
    </source>
</evidence>
<comment type="similarity">
    <text evidence="2 6">Belongs to the NDK family.</text>
</comment>
<evidence type="ECO:0000313" key="9">
    <source>
        <dbReference type="Proteomes" id="UP000595437"/>
    </source>
</evidence>
<dbReference type="EMBL" id="CP045910">
    <property type="protein sequence ID" value="QQP31529.1"/>
    <property type="molecule type" value="Genomic_DNA"/>
</dbReference>
<evidence type="ECO:0000313" key="8">
    <source>
        <dbReference type="EMBL" id="QQP31529.1"/>
    </source>
</evidence>
<keyword evidence="4" id="KW-0808">Transferase</keyword>
<comment type="cofactor">
    <cofactor evidence="1">
        <name>Mg(2+)</name>
        <dbReference type="ChEBI" id="CHEBI:18420"/>
    </cofactor>
</comment>
<evidence type="ECO:0000256" key="4">
    <source>
        <dbReference type="ARBA" id="ARBA00022679"/>
    </source>
</evidence>
<dbReference type="PANTHER" id="PTHR11349">
    <property type="entry name" value="NUCLEOSIDE DIPHOSPHATE KINASE"/>
    <property type="match status" value="1"/>
</dbReference>
<keyword evidence="9" id="KW-1185">Reference proteome</keyword>
<accession>A0A7T8JTD0</accession>